<sequence length="601" mass="65253">MSFHISPTPDLRPDTSSSSQSFPAVDDLAAFFDMPDTPTSHPHSHSHSHMLTSPDDLFSAAASLNWTTTLETMPAAGSDDSSPTDFAFEPPAMSESAYPTSKTPTFGTASSYSAYPTYASYGSFSASSFSSAASGSAGGSSFSSADALPAISRDFSRPSPPRPDGPRLLEAHCREDKPEPIEENAESMFSNPFGSPKDDRQLPAQDGVDPRFLPQSRRASEGGFNMQPPSWPGNQYQMQSSAPPNVTQFNVLQQMHMQRPNSVNARPQTSDGLPTYHGVSTHVSLPSARTIVNQIDSQGSYYSPGLAPPAQIRSYDDKTVSTSSLMPFRDSTMPDAPPTGRFSLDAQKALVRPSYMPAKAETKPNGELTFVPLGGPAPRKRPRRRFDEIERLYQCGWNGCEKAYGTLNHLNAHVAMQKHGEKRLPAEFKDMRKAWRKKKREAAAAAANAQYMGSGGWNRASLASSSSESDYDRRDSTASMMSASSEYPGSAYSWDSRPSTSSSVASSIDARNYSQPYATGMANYGVPVVARRGSAPQHIVMPQQPQQGFRIGEGDHPTPTPQNPFPGQPRQQAFPFQTLTQPMPLQAGAHQGYDGQFAFQR</sequence>
<dbReference type="InterPro" id="IPR039327">
    <property type="entry name" value="CON7-like"/>
</dbReference>
<organism evidence="4 5">
    <name type="scientific">Saitozyma podzolica</name>
    <dbReference type="NCBI Taxonomy" id="1890683"/>
    <lineage>
        <taxon>Eukaryota</taxon>
        <taxon>Fungi</taxon>
        <taxon>Dikarya</taxon>
        <taxon>Basidiomycota</taxon>
        <taxon>Agaricomycotina</taxon>
        <taxon>Tremellomycetes</taxon>
        <taxon>Tremellales</taxon>
        <taxon>Trimorphomycetaceae</taxon>
        <taxon>Saitozyma</taxon>
    </lineage>
</organism>
<dbReference type="STRING" id="1890683.A0A427YVS0"/>
<dbReference type="PANTHER" id="PTHR36167">
    <property type="entry name" value="C2H2 FINGER DOMAIN TRANSCRIPTION FACTOR (EUROFUNG)-RELATED"/>
    <property type="match status" value="1"/>
</dbReference>
<evidence type="ECO:0000313" key="5">
    <source>
        <dbReference type="Proteomes" id="UP000279259"/>
    </source>
</evidence>
<dbReference type="OrthoDB" id="1939603at2759"/>
<keyword evidence="5" id="KW-1185">Reference proteome</keyword>
<dbReference type="PROSITE" id="PS00028">
    <property type="entry name" value="ZINC_FINGER_C2H2_1"/>
    <property type="match status" value="1"/>
</dbReference>
<dbReference type="InterPro" id="IPR013087">
    <property type="entry name" value="Znf_C2H2_type"/>
</dbReference>
<feature type="region of interest" description="Disordered" evidence="2">
    <location>
        <begin position="457"/>
        <end position="504"/>
    </location>
</feature>
<evidence type="ECO:0000313" key="4">
    <source>
        <dbReference type="EMBL" id="RSH95149.1"/>
    </source>
</evidence>
<proteinExistence type="predicted"/>
<feature type="compositionally biased region" description="Polar residues" evidence="2">
    <location>
        <begin position="477"/>
        <end position="487"/>
    </location>
</feature>
<keyword evidence="1" id="KW-0862">Zinc</keyword>
<protein>
    <recommendedName>
        <fullName evidence="3">C2H2-type domain-containing protein</fullName>
    </recommendedName>
</protein>
<dbReference type="Proteomes" id="UP000279259">
    <property type="component" value="Unassembled WGS sequence"/>
</dbReference>
<feature type="compositionally biased region" description="Pro residues" evidence="2">
    <location>
        <begin position="558"/>
        <end position="567"/>
    </location>
</feature>
<feature type="region of interest" description="Disordered" evidence="2">
    <location>
        <begin position="550"/>
        <end position="572"/>
    </location>
</feature>
<feature type="region of interest" description="Disordered" evidence="2">
    <location>
        <begin position="359"/>
        <end position="381"/>
    </location>
</feature>
<dbReference type="GO" id="GO:0006355">
    <property type="term" value="P:regulation of DNA-templated transcription"/>
    <property type="evidence" value="ECO:0007669"/>
    <property type="project" value="InterPro"/>
</dbReference>
<gene>
    <name evidence="4" type="ORF">EHS25_000235</name>
</gene>
<accession>A0A427YVS0</accession>
<dbReference type="PROSITE" id="PS50157">
    <property type="entry name" value="ZINC_FINGER_C2H2_2"/>
    <property type="match status" value="1"/>
</dbReference>
<feature type="region of interest" description="Disordered" evidence="2">
    <location>
        <begin position="1"/>
        <end position="20"/>
    </location>
</feature>
<keyword evidence="1" id="KW-0863">Zinc-finger</keyword>
<feature type="compositionally biased region" description="Low complexity" evidence="2">
    <location>
        <begin position="459"/>
        <end position="468"/>
    </location>
</feature>
<dbReference type="GO" id="GO:0008270">
    <property type="term" value="F:zinc ion binding"/>
    <property type="evidence" value="ECO:0007669"/>
    <property type="project" value="UniProtKB-KW"/>
</dbReference>
<keyword evidence="1" id="KW-0479">Metal-binding</keyword>
<dbReference type="PANTHER" id="PTHR36167:SF3">
    <property type="entry name" value="C2H2 FINGER DOMAIN TRANSCRIPTION FACTOR (EUROFUNG)-RELATED"/>
    <property type="match status" value="1"/>
</dbReference>
<evidence type="ECO:0000256" key="2">
    <source>
        <dbReference type="SAM" id="MobiDB-lite"/>
    </source>
</evidence>
<name>A0A427YVS0_9TREE</name>
<feature type="domain" description="C2H2-type" evidence="3">
    <location>
        <begin position="393"/>
        <end position="424"/>
    </location>
</feature>
<evidence type="ECO:0000259" key="3">
    <source>
        <dbReference type="PROSITE" id="PS50157"/>
    </source>
</evidence>
<dbReference type="AlphaFoldDB" id="A0A427YVS0"/>
<comment type="caution">
    <text evidence="4">The sequence shown here is derived from an EMBL/GenBank/DDBJ whole genome shotgun (WGS) entry which is preliminary data.</text>
</comment>
<feature type="region of interest" description="Disordered" evidence="2">
    <location>
        <begin position="151"/>
        <end position="170"/>
    </location>
</feature>
<dbReference type="EMBL" id="RSCD01000001">
    <property type="protein sequence ID" value="RSH95149.1"/>
    <property type="molecule type" value="Genomic_DNA"/>
</dbReference>
<evidence type="ECO:0000256" key="1">
    <source>
        <dbReference type="PROSITE-ProRule" id="PRU00042"/>
    </source>
</evidence>
<feature type="region of interest" description="Disordered" evidence="2">
    <location>
        <begin position="185"/>
        <end position="226"/>
    </location>
</feature>
<reference evidence="4 5" key="1">
    <citation type="submission" date="2018-11" db="EMBL/GenBank/DDBJ databases">
        <title>Genome sequence of Saitozyma podzolica DSM 27192.</title>
        <authorList>
            <person name="Aliyu H."/>
            <person name="Gorte O."/>
            <person name="Ochsenreither K."/>
        </authorList>
    </citation>
    <scope>NUCLEOTIDE SEQUENCE [LARGE SCALE GENOMIC DNA]</scope>
    <source>
        <strain evidence="4 5">DSM 27192</strain>
    </source>
</reference>